<name>A0ABQ8RVW6_PERAM</name>
<evidence type="ECO:0000313" key="2">
    <source>
        <dbReference type="Proteomes" id="UP001148838"/>
    </source>
</evidence>
<feature type="non-terminal residue" evidence="1">
    <location>
        <position position="1"/>
    </location>
</feature>
<accession>A0ABQ8RVW6</accession>
<comment type="caution">
    <text evidence="1">The sequence shown here is derived from an EMBL/GenBank/DDBJ whole genome shotgun (WGS) entry which is preliminary data.</text>
</comment>
<dbReference type="EMBL" id="JAJSOF020000042">
    <property type="protein sequence ID" value="KAJ4425700.1"/>
    <property type="molecule type" value="Genomic_DNA"/>
</dbReference>
<sequence length="180" mass="21066">KIRTKYLKITNSNEYYNIILQIFNMGKYQRKTDQKPFSQEQLDRARELLRNGESQRAVARALDVHEAILQKRLTSGKAADSLGRFQKVFDSDMEKELEKHIQDLESRFYGLTRKQLMRIAFEFTTPNGIHPFNSEKKLASKDWVMNFCKGHGLSLRTPEQCSLGRAMGFNRIKVKIFFVI</sequence>
<keyword evidence="2" id="KW-1185">Reference proteome</keyword>
<evidence type="ECO:0008006" key="3">
    <source>
        <dbReference type="Google" id="ProtNLM"/>
    </source>
</evidence>
<evidence type="ECO:0000313" key="1">
    <source>
        <dbReference type="EMBL" id="KAJ4425700.1"/>
    </source>
</evidence>
<dbReference type="Gene3D" id="1.10.10.60">
    <property type="entry name" value="Homeodomain-like"/>
    <property type="match status" value="1"/>
</dbReference>
<protein>
    <recommendedName>
        <fullName evidence="3">HTH CENPB-type domain-containing protein</fullName>
    </recommendedName>
</protein>
<proteinExistence type="predicted"/>
<gene>
    <name evidence="1" type="ORF">ANN_27896</name>
</gene>
<dbReference type="Proteomes" id="UP001148838">
    <property type="component" value="Unassembled WGS sequence"/>
</dbReference>
<reference evidence="1 2" key="1">
    <citation type="journal article" date="2022" name="Allergy">
        <title>Genome assembly and annotation of Periplaneta americana reveal a comprehensive cockroach allergen profile.</title>
        <authorList>
            <person name="Wang L."/>
            <person name="Xiong Q."/>
            <person name="Saelim N."/>
            <person name="Wang L."/>
            <person name="Nong W."/>
            <person name="Wan A.T."/>
            <person name="Shi M."/>
            <person name="Liu X."/>
            <person name="Cao Q."/>
            <person name="Hui J.H.L."/>
            <person name="Sookrung N."/>
            <person name="Leung T.F."/>
            <person name="Tungtrongchitr A."/>
            <person name="Tsui S.K.W."/>
        </authorList>
    </citation>
    <scope>NUCLEOTIDE SEQUENCE [LARGE SCALE GENOMIC DNA]</scope>
    <source>
        <strain evidence="1">PWHHKU_190912</strain>
    </source>
</reference>
<organism evidence="1 2">
    <name type="scientific">Periplaneta americana</name>
    <name type="common">American cockroach</name>
    <name type="synonym">Blatta americana</name>
    <dbReference type="NCBI Taxonomy" id="6978"/>
    <lineage>
        <taxon>Eukaryota</taxon>
        <taxon>Metazoa</taxon>
        <taxon>Ecdysozoa</taxon>
        <taxon>Arthropoda</taxon>
        <taxon>Hexapoda</taxon>
        <taxon>Insecta</taxon>
        <taxon>Pterygota</taxon>
        <taxon>Neoptera</taxon>
        <taxon>Polyneoptera</taxon>
        <taxon>Dictyoptera</taxon>
        <taxon>Blattodea</taxon>
        <taxon>Blattoidea</taxon>
        <taxon>Blattidae</taxon>
        <taxon>Blattinae</taxon>
        <taxon>Periplaneta</taxon>
    </lineage>
</organism>